<dbReference type="EMBL" id="BMAV01010845">
    <property type="protein sequence ID" value="GFY56226.1"/>
    <property type="molecule type" value="Genomic_DNA"/>
</dbReference>
<reference evidence="1" key="1">
    <citation type="submission" date="2020-08" db="EMBL/GenBank/DDBJ databases">
        <title>Multicomponent nature underlies the extraordinary mechanical properties of spider dragline silk.</title>
        <authorList>
            <person name="Kono N."/>
            <person name="Nakamura H."/>
            <person name="Mori M."/>
            <person name="Yoshida Y."/>
            <person name="Ohtoshi R."/>
            <person name="Malay A.D."/>
            <person name="Moran D.A.P."/>
            <person name="Tomita M."/>
            <person name="Numata K."/>
            <person name="Arakawa K."/>
        </authorList>
    </citation>
    <scope>NUCLEOTIDE SEQUENCE</scope>
</reference>
<dbReference type="InterPro" id="IPR036397">
    <property type="entry name" value="RNaseH_sf"/>
</dbReference>
<dbReference type="GO" id="GO:0003676">
    <property type="term" value="F:nucleic acid binding"/>
    <property type="evidence" value="ECO:0007669"/>
    <property type="project" value="InterPro"/>
</dbReference>
<dbReference type="InterPro" id="IPR052709">
    <property type="entry name" value="Transposase-MT_Hybrid"/>
</dbReference>
<protein>
    <submittedName>
        <fullName evidence="1">Histone-lysine N-methyltransferase SETMAR</fullName>
    </submittedName>
</protein>
<gene>
    <name evidence="1" type="primary">NCL1_20188</name>
    <name evidence="1" type="ORF">TNIN_277891</name>
</gene>
<sequence length="186" mass="21833">MPWEALTGIGSCAGACMRWREKALIKAASNDAAGRMRTGWRSRCKIRRLRNEVLIRFRQRKGENRQLFIQMVHQEQKTGAAHGGWVLLHDNAHPQISRVTQMELDKFKWETLDYPPYSTDMSPCDFHVFGPLKKHLKGKRFNSDDVLKDTVKDWVSSQPQEFWEQGIMRLVYPWDRCVQAYGVYFE</sequence>
<organism evidence="1 2">
    <name type="scientific">Trichonephila inaurata madagascariensis</name>
    <dbReference type="NCBI Taxonomy" id="2747483"/>
    <lineage>
        <taxon>Eukaryota</taxon>
        <taxon>Metazoa</taxon>
        <taxon>Ecdysozoa</taxon>
        <taxon>Arthropoda</taxon>
        <taxon>Chelicerata</taxon>
        <taxon>Arachnida</taxon>
        <taxon>Araneae</taxon>
        <taxon>Araneomorphae</taxon>
        <taxon>Entelegynae</taxon>
        <taxon>Araneoidea</taxon>
        <taxon>Nephilidae</taxon>
        <taxon>Trichonephila</taxon>
        <taxon>Trichonephila inaurata</taxon>
    </lineage>
</organism>
<accession>A0A8X6XN69</accession>
<comment type="caution">
    <text evidence="1">The sequence shown here is derived from an EMBL/GenBank/DDBJ whole genome shotgun (WGS) entry which is preliminary data.</text>
</comment>
<proteinExistence type="predicted"/>
<name>A0A8X6XN69_9ARAC</name>
<evidence type="ECO:0000313" key="1">
    <source>
        <dbReference type="EMBL" id="GFY56226.1"/>
    </source>
</evidence>
<evidence type="ECO:0000313" key="2">
    <source>
        <dbReference type="Proteomes" id="UP000886998"/>
    </source>
</evidence>
<keyword evidence="2" id="KW-1185">Reference proteome</keyword>
<dbReference type="AlphaFoldDB" id="A0A8X6XN69"/>
<dbReference type="Gene3D" id="3.30.420.10">
    <property type="entry name" value="Ribonuclease H-like superfamily/Ribonuclease H"/>
    <property type="match status" value="1"/>
</dbReference>
<dbReference type="OrthoDB" id="616263at2759"/>
<dbReference type="PANTHER" id="PTHR46060:SF1">
    <property type="entry name" value="MARINER MOS1 TRANSPOSASE-LIKE PROTEIN"/>
    <property type="match status" value="1"/>
</dbReference>
<dbReference type="PANTHER" id="PTHR46060">
    <property type="entry name" value="MARINER MOS1 TRANSPOSASE-LIKE PROTEIN"/>
    <property type="match status" value="1"/>
</dbReference>
<dbReference type="Proteomes" id="UP000886998">
    <property type="component" value="Unassembled WGS sequence"/>
</dbReference>